<sequence length="541" mass="56854">MRTGRTKDGRYVIRPVGAPGWVEVSKEEYEAAKAGPIEALGRGAVEGVKDLVGGAMRLAGGIGSTGTAAIPREGDMSLEDAARIAATAPDQGNITQAGERLRTNNDPTQRGLREAQPVTSAVGELLPELAAGGFGRGIKTAVGIDAALGAMRDPDNPIRGAAIGGTIGGAANLGVSAAAKAARATSPGVRKGVEMARAITTRSRRTDSVNAQRVADPTFERTARELEGFITPERAKELGFRLTPGETRALNATSADELAAANRARDREDLISSTQITGTPFQGSDLVSRWSRDDHRQAFTSYIGDILDEPNVDTLTNRRLGQLLEETQQVFKENIDELDAPIPAGTLIDDVADMAEQIGPTGEAQLAKLAKDVESLTKNGELDKQATTSLMNLLEKRTKTAFDAGNYELGSAYSAVRTTLNDAIVAVAEKVRPGAAVELKQARKKYGIIKSLQRGRAVDPGGIINPSTFRNNYAKTHRRYASGKDTSEFAQVLDTVTYLNSRRTGDSGTAARLAAKAVGSAPALAAGGGAAAAGYDAIFGR</sequence>
<dbReference type="STRING" id="254406.SAMN04488042_101228"/>
<accession>A0A1I4HRA8</accession>
<name>A0A1I4HRA8_9RHOB</name>
<dbReference type="AlphaFoldDB" id="A0A1I4HRA8"/>
<organism evidence="1 2">
    <name type="scientific">Shimia aestuarii</name>
    <dbReference type="NCBI Taxonomy" id="254406"/>
    <lineage>
        <taxon>Bacteria</taxon>
        <taxon>Pseudomonadati</taxon>
        <taxon>Pseudomonadota</taxon>
        <taxon>Alphaproteobacteria</taxon>
        <taxon>Rhodobacterales</taxon>
        <taxon>Roseobacteraceae</taxon>
    </lineage>
</organism>
<keyword evidence="2" id="KW-1185">Reference proteome</keyword>
<evidence type="ECO:0000313" key="1">
    <source>
        <dbReference type="EMBL" id="SFL44604.1"/>
    </source>
</evidence>
<proteinExistence type="predicted"/>
<evidence type="ECO:0000313" key="2">
    <source>
        <dbReference type="Proteomes" id="UP000199144"/>
    </source>
</evidence>
<dbReference type="RefSeq" id="WP_093090109.1">
    <property type="nucleotide sequence ID" value="NZ_FOTQ01000001.1"/>
</dbReference>
<protein>
    <submittedName>
        <fullName evidence="1">Uncharacterized protein</fullName>
    </submittedName>
</protein>
<reference evidence="1 2" key="1">
    <citation type="submission" date="2016-10" db="EMBL/GenBank/DDBJ databases">
        <authorList>
            <person name="de Groot N.N."/>
        </authorList>
    </citation>
    <scope>NUCLEOTIDE SEQUENCE [LARGE SCALE GENOMIC DNA]</scope>
    <source>
        <strain evidence="1 2">DSM 15283</strain>
    </source>
</reference>
<gene>
    <name evidence="1" type="ORF">SAMN04488042_101228</name>
</gene>
<dbReference type="Proteomes" id="UP000199144">
    <property type="component" value="Unassembled WGS sequence"/>
</dbReference>
<dbReference type="EMBL" id="FOTQ01000001">
    <property type="protein sequence ID" value="SFL44604.1"/>
    <property type="molecule type" value="Genomic_DNA"/>
</dbReference>